<reference evidence="1" key="1">
    <citation type="submission" date="2023-07" db="EMBL/GenBank/DDBJ databases">
        <title>Black Yeasts Isolated from many extreme environments.</title>
        <authorList>
            <person name="Coleine C."/>
            <person name="Stajich J.E."/>
            <person name="Selbmann L."/>
        </authorList>
    </citation>
    <scope>NUCLEOTIDE SEQUENCE</scope>
    <source>
        <strain evidence="1">CCFEE 5714</strain>
    </source>
</reference>
<name>A0ACC3MTG1_9PEZI</name>
<gene>
    <name evidence="1" type="ORF">LTR37_014917</name>
</gene>
<evidence type="ECO:0000313" key="2">
    <source>
        <dbReference type="Proteomes" id="UP001281147"/>
    </source>
</evidence>
<dbReference type="Proteomes" id="UP001281147">
    <property type="component" value="Unassembled WGS sequence"/>
</dbReference>
<organism evidence="1 2">
    <name type="scientific">Vermiconidia calcicola</name>
    <dbReference type="NCBI Taxonomy" id="1690605"/>
    <lineage>
        <taxon>Eukaryota</taxon>
        <taxon>Fungi</taxon>
        <taxon>Dikarya</taxon>
        <taxon>Ascomycota</taxon>
        <taxon>Pezizomycotina</taxon>
        <taxon>Dothideomycetes</taxon>
        <taxon>Dothideomycetidae</taxon>
        <taxon>Mycosphaerellales</taxon>
        <taxon>Extremaceae</taxon>
        <taxon>Vermiconidia</taxon>
    </lineage>
</organism>
<comment type="caution">
    <text evidence="1">The sequence shown here is derived from an EMBL/GenBank/DDBJ whole genome shotgun (WGS) entry which is preliminary data.</text>
</comment>
<sequence>MPSAMSYYSSCQHRDSDEKDPSHCSSTQCSRCELRQESQDRIPDWIDDVVQSQLIAIAEGLKEDVREGLAYGPEQERPSSPLLETERVGMRSPMHFAGVDMMSMKGVMDSNTSSSSASETSVTSSSICDGETSCDKISPVTPQSAYWASPIPSAPHWQGFHRRQSSNKSCASSDVGRDSDASVYSQRSSATCLKIETPDSSTSGIVSDGVMRKDFASKTFSIISPVNAGVFDDPRKSLYQPLSPNIVIPSENKRSTFIVVAEVVQAQEKKAEPTHSDDSFVAKASATLTGPFIDPFEFGHDFEEEEEEEVVVQNEELAELEGDREFEAKNTNEALQALEKIQKIARINTDLTLAALGEHREVEEKNENKGGDRESIYSEGEGSVVSLSLSEAEHELLAHLSVCIDRKTPERPYSVPDSPTLGSMLPISMSP</sequence>
<proteinExistence type="predicted"/>
<protein>
    <submittedName>
        <fullName evidence="1">Uncharacterized protein</fullName>
    </submittedName>
</protein>
<dbReference type="EMBL" id="JAUTXU010000161">
    <property type="protein sequence ID" value="KAK3702451.1"/>
    <property type="molecule type" value="Genomic_DNA"/>
</dbReference>
<keyword evidence="2" id="KW-1185">Reference proteome</keyword>
<accession>A0ACC3MTG1</accession>
<evidence type="ECO:0000313" key="1">
    <source>
        <dbReference type="EMBL" id="KAK3702451.1"/>
    </source>
</evidence>